<keyword evidence="5 15" id="KW-0812">Transmembrane</keyword>
<dbReference type="Proteomes" id="UP000838756">
    <property type="component" value="Unassembled WGS sequence"/>
</dbReference>
<evidence type="ECO:0000256" key="6">
    <source>
        <dbReference type="ARBA" id="ARBA00022723"/>
    </source>
</evidence>
<dbReference type="FunFam" id="3.40.630.10:FF:000008">
    <property type="entry name" value="Endoplasmic reticulum metallopeptidase 1"/>
    <property type="match status" value="1"/>
</dbReference>
<dbReference type="Pfam" id="PF22248">
    <property type="entry name" value="ERMP1_C"/>
    <property type="match status" value="1"/>
</dbReference>
<evidence type="ECO:0000259" key="17">
    <source>
        <dbReference type="Pfam" id="PF22248"/>
    </source>
</evidence>
<evidence type="ECO:0000313" key="19">
    <source>
        <dbReference type="Proteomes" id="UP000838756"/>
    </source>
</evidence>
<comment type="subcellular location">
    <subcellularLocation>
        <location evidence="2">Endoplasmic reticulum membrane</location>
        <topology evidence="2">Multi-pass membrane protein</topology>
    </subcellularLocation>
</comment>
<keyword evidence="8" id="KW-0256">Endoplasmic reticulum</keyword>
<evidence type="ECO:0000256" key="15">
    <source>
        <dbReference type="SAM" id="Phobius"/>
    </source>
</evidence>
<comment type="cofactor">
    <cofactor evidence="1">
        <name>Zn(2+)</name>
        <dbReference type="ChEBI" id="CHEBI:29105"/>
    </cofactor>
</comment>
<feature type="transmembrane region" description="Helical" evidence="15">
    <location>
        <begin position="520"/>
        <end position="538"/>
    </location>
</feature>
<feature type="transmembrane region" description="Helical" evidence="15">
    <location>
        <begin position="417"/>
        <end position="440"/>
    </location>
</feature>
<evidence type="ECO:0000256" key="14">
    <source>
        <dbReference type="ARBA" id="ARBA00078796"/>
    </source>
</evidence>
<dbReference type="GO" id="GO:0006508">
    <property type="term" value="P:proteolysis"/>
    <property type="evidence" value="ECO:0007669"/>
    <property type="project" value="UniProtKB-KW"/>
</dbReference>
<feature type="transmembrane region" description="Helical" evidence="15">
    <location>
        <begin position="34"/>
        <end position="52"/>
    </location>
</feature>
<keyword evidence="11" id="KW-0482">Metalloprotease</keyword>
<protein>
    <recommendedName>
        <fullName evidence="14">FXNA-like protease</fullName>
    </recommendedName>
</protein>
<dbReference type="GO" id="GO:0046872">
    <property type="term" value="F:metal ion binding"/>
    <property type="evidence" value="ECO:0007669"/>
    <property type="project" value="UniProtKB-KW"/>
</dbReference>
<keyword evidence="10 15" id="KW-1133">Transmembrane helix</keyword>
<feature type="domain" description="Endoplasmic reticulum metallopeptidase 1-like C-terminal" evidence="17">
    <location>
        <begin position="644"/>
        <end position="902"/>
    </location>
</feature>
<evidence type="ECO:0000256" key="9">
    <source>
        <dbReference type="ARBA" id="ARBA00022833"/>
    </source>
</evidence>
<comment type="similarity">
    <text evidence="3">Belongs to the peptidase M28 family.</text>
</comment>
<gene>
    <name evidence="18" type="primary">jg13777</name>
    <name evidence="18" type="ORF">PAEG_LOCUS22282</name>
</gene>
<feature type="transmembrane region" description="Helical" evidence="15">
    <location>
        <begin position="617"/>
        <end position="636"/>
    </location>
</feature>
<evidence type="ECO:0000256" key="3">
    <source>
        <dbReference type="ARBA" id="ARBA00010918"/>
    </source>
</evidence>
<evidence type="ECO:0000256" key="12">
    <source>
        <dbReference type="ARBA" id="ARBA00023136"/>
    </source>
</evidence>
<comment type="caution">
    <text evidence="18">The sequence shown here is derived from an EMBL/GenBank/DDBJ whole genome shotgun (WGS) entry which is preliminary data.</text>
</comment>
<feature type="transmembrane region" description="Helical" evidence="15">
    <location>
        <begin position="386"/>
        <end position="405"/>
    </location>
</feature>
<keyword evidence="13" id="KW-0325">Glycoprotein</keyword>
<feature type="transmembrane region" description="Helical" evidence="15">
    <location>
        <begin position="452"/>
        <end position="473"/>
    </location>
</feature>
<evidence type="ECO:0000256" key="1">
    <source>
        <dbReference type="ARBA" id="ARBA00001947"/>
    </source>
</evidence>
<accession>A0A8S4S4V8</accession>
<evidence type="ECO:0000256" key="2">
    <source>
        <dbReference type="ARBA" id="ARBA00004477"/>
    </source>
</evidence>
<proteinExistence type="inferred from homology"/>
<evidence type="ECO:0000256" key="13">
    <source>
        <dbReference type="ARBA" id="ARBA00023180"/>
    </source>
</evidence>
<evidence type="ECO:0000256" key="8">
    <source>
        <dbReference type="ARBA" id="ARBA00022824"/>
    </source>
</evidence>
<dbReference type="AlphaFoldDB" id="A0A8S4S4V8"/>
<organism evidence="18 19">
    <name type="scientific">Pararge aegeria aegeria</name>
    <dbReference type="NCBI Taxonomy" id="348720"/>
    <lineage>
        <taxon>Eukaryota</taxon>
        <taxon>Metazoa</taxon>
        <taxon>Ecdysozoa</taxon>
        <taxon>Arthropoda</taxon>
        <taxon>Hexapoda</taxon>
        <taxon>Insecta</taxon>
        <taxon>Pterygota</taxon>
        <taxon>Neoptera</taxon>
        <taxon>Endopterygota</taxon>
        <taxon>Lepidoptera</taxon>
        <taxon>Glossata</taxon>
        <taxon>Ditrysia</taxon>
        <taxon>Papilionoidea</taxon>
        <taxon>Nymphalidae</taxon>
        <taxon>Satyrinae</taxon>
        <taxon>Satyrini</taxon>
        <taxon>Parargina</taxon>
        <taxon>Pararge</taxon>
    </lineage>
</organism>
<evidence type="ECO:0000259" key="16">
    <source>
        <dbReference type="Pfam" id="PF04389"/>
    </source>
</evidence>
<sequence>MAISSSNKQSYAGLPFSGISDHEEKTSQWISSKYLVVLFSFFLLLVYVTTVIENVLPDPIKEWHIHKTDANTFSEVSARKYLKEILGNEPRVSGTHYHLLKTQDLLELVDRIARFANQPVHTDWQYVDGDYWLAFSSPHVNAYQNLSNIIAVLEGESGFNPDGTTGTSILVNCHYDSVPFAIGASDNGVFCAVMAETLSKLSRRKYKLKHNIIFLFNGAEESVLLGSHGFLSHPWSKGVISVINLDSAGMNGKPNVFQVTDPRVLEIYKKTNLRPTAQGMGEFLFSTGIIPSDTDFRIWRDFGNITGIDIAFIKWGNVYHTRNDKPELIQDGVIQNTGNMLLNLVREVADCRELVVKEPASTVVYYDYLGLFLVTYTKSVALQVDVIVGLLGLLSVGYFLWLFGFRWSSVRELLWSGAGRVLCALAGLVSVAVFTTFMIVATKQMRYLSEHWIVVPFYWVPYLVASVVTAHAFDTWRSGKTSLNRSIRTSQAMAATRLLIALALLVLCSAPSLANVRYLITAPLLVLSIASIITMTGVRYGRLNALQHLFLEILLNIPATMLTFSLATRFNSLLIPIMGRSAADYPDNVIAAANTLVAVLAASTVSGIELLFSRKRLWTVLGAISIASFVIMLIPFSPYRGENTIQRHYWFHTQITSYDVNSQPIESISGVLIAKLDVFNVQSALTAIKDSDLYLKNQSDLSRNDSQVMQKDGQHNPKLLIKDSDLKMINEECNQFLYCNMPMYRPRFEKMIKESLFVKMGPPAQFTHSLQLANRSCVEEVCSLSFVMNGPAHNGITIWPRQNVNITSWSFSSPLKETLTLQERPVYTIIHSTATYTEFFKPLEFSLNLNVPLSLQSGEVLDISHHAHKIYNPDHFTEEYIQLLEVMPEYFNIATFLTFRSNYVF</sequence>
<dbReference type="GO" id="GO:0008235">
    <property type="term" value="F:metalloexopeptidase activity"/>
    <property type="evidence" value="ECO:0007669"/>
    <property type="project" value="InterPro"/>
</dbReference>
<evidence type="ECO:0000256" key="10">
    <source>
        <dbReference type="ARBA" id="ARBA00022989"/>
    </source>
</evidence>
<keyword evidence="12 15" id="KW-0472">Membrane</keyword>
<dbReference type="EMBL" id="CAKXAJ010026031">
    <property type="protein sequence ID" value="CAH2251786.1"/>
    <property type="molecule type" value="Genomic_DNA"/>
</dbReference>
<dbReference type="Gene3D" id="3.40.630.10">
    <property type="entry name" value="Zn peptidases"/>
    <property type="match status" value="1"/>
</dbReference>
<reference evidence="18" key="1">
    <citation type="submission" date="2022-03" db="EMBL/GenBank/DDBJ databases">
        <authorList>
            <person name="Lindestad O."/>
        </authorList>
    </citation>
    <scope>NUCLEOTIDE SEQUENCE</scope>
</reference>
<keyword evidence="6" id="KW-0479">Metal-binding</keyword>
<dbReference type="InterPro" id="IPR045175">
    <property type="entry name" value="M28_fam"/>
</dbReference>
<feature type="transmembrane region" description="Helical" evidence="15">
    <location>
        <begin position="590"/>
        <end position="612"/>
    </location>
</feature>
<keyword evidence="19" id="KW-1185">Reference proteome</keyword>
<evidence type="ECO:0000256" key="7">
    <source>
        <dbReference type="ARBA" id="ARBA00022801"/>
    </source>
</evidence>
<evidence type="ECO:0000256" key="5">
    <source>
        <dbReference type="ARBA" id="ARBA00022692"/>
    </source>
</evidence>
<keyword evidence="9" id="KW-0862">Zinc</keyword>
<feature type="domain" description="Peptidase M28" evidence="16">
    <location>
        <begin position="148"/>
        <end position="344"/>
    </location>
</feature>
<dbReference type="GO" id="GO:0005789">
    <property type="term" value="C:endoplasmic reticulum membrane"/>
    <property type="evidence" value="ECO:0007669"/>
    <property type="project" value="UniProtKB-SubCell"/>
</dbReference>
<dbReference type="InterPro" id="IPR007484">
    <property type="entry name" value="Peptidase_M28"/>
</dbReference>
<feature type="transmembrane region" description="Helical" evidence="15">
    <location>
        <begin position="550"/>
        <end position="570"/>
    </location>
</feature>
<keyword evidence="7" id="KW-0378">Hydrolase</keyword>
<evidence type="ECO:0000313" key="18">
    <source>
        <dbReference type="EMBL" id="CAH2251786.1"/>
    </source>
</evidence>
<feature type="transmembrane region" description="Helical" evidence="15">
    <location>
        <begin position="494"/>
        <end position="514"/>
    </location>
</feature>
<dbReference type="PANTHER" id="PTHR12147:SF22">
    <property type="entry name" value="ENDOPLASMIC RETICULUM METALLOPEPTIDASE 1"/>
    <property type="match status" value="1"/>
</dbReference>
<evidence type="ECO:0000256" key="11">
    <source>
        <dbReference type="ARBA" id="ARBA00023049"/>
    </source>
</evidence>
<dbReference type="SUPFAM" id="SSF53187">
    <property type="entry name" value="Zn-dependent exopeptidases"/>
    <property type="match status" value="1"/>
</dbReference>
<evidence type="ECO:0000256" key="4">
    <source>
        <dbReference type="ARBA" id="ARBA00022670"/>
    </source>
</evidence>
<dbReference type="Pfam" id="PF04389">
    <property type="entry name" value="Peptidase_M28"/>
    <property type="match status" value="1"/>
</dbReference>
<keyword evidence="4" id="KW-0645">Protease</keyword>
<dbReference type="OrthoDB" id="76293at2759"/>
<name>A0A8S4S4V8_9NEOP</name>
<dbReference type="PANTHER" id="PTHR12147">
    <property type="entry name" value="METALLOPEPTIDASE M28 FAMILY MEMBER"/>
    <property type="match status" value="1"/>
</dbReference>
<dbReference type="InterPro" id="IPR053973">
    <property type="entry name" value="ERMP1-like_C"/>
</dbReference>